<reference evidence="4" key="1">
    <citation type="journal article" date="2019" name="Int. J. Syst. Evol. Microbiol.">
        <title>The Global Catalogue of Microorganisms (GCM) 10K type strain sequencing project: providing services to taxonomists for standard genome sequencing and annotation.</title>
        <authorList>
            <consortium name="The Broad Institute Genomics Platform"/>
            <consortium name="The Broad Institute Genome Sequencing Center for Infectious Disease"/>
            <person name="Wu L."/>
            <person name="Ma J."/>
        </authorList>
    </citation>
    <scope>NUCLEOTIDE SEQUENCE [LARGE SCALE GENOMIC DNA]</scope>
    <source>
        <strain evidence="4">JCM 17525</strain>
    </source>
</reference>
<keyword evidence="4" id="KW-1185">Reference proteome</keyword>
<feature type="coiled-coil region" evidence="1">
    <location>
        <begin position="164"/>
        <end position="191"/>
    </location>
</feature>
<keyword evidence="1" id="KW-0175">Coiled coil</keyword>
<comment type="caution">
    <text evidence="3">The sequence shown here is derived from an EMBL/GenBank/DDBJ whole genome shotgun (WGS) entry which is preliminary data.</text>
</comment>
<protein>
    <submittedName>
        <fullName evidence="3">Uncharacterized protein</fullName>
    </submittedName>
</protein>
<proteinExistence type="predicted"/>
<evidence type="ECO:0000313" key="4">
    <source>
        <dbReference type="Proteomes" id="UP001501456"/>
    </source>
</evidence>
<dbReference type="Proteomes" id="UP001501456">
    <property type="component" value="Unassembled WGS sequence"/>
</dbReference>
<organism evidence="3 4">
    <name type="scientific">Corallibacter vietnamensis</name>
    <dbReference type="NCBI Taxonomy" id="904130"/>
    <lineage>
        <taxon>Bacteria</taxon>
        <taxon>Pseudomonadati</taxon>
        <taxon>Bacteroidota</taxon>
        <taxon>Flavobacteriia</taxon>
        <taxon>Flavobacteriales</taxon>
        <taxon>Flavobacteriaceae</taxon>
        <taxon>Corallibacter</taxon>
    </lineage>
</organism>
<evidence type="ECO:0000256" key="2">
    <source>
        <dbReference type="SAM" id="SignalP"/>
    </source>
</evidence>
<keyword evidence="2" id="KW-0732">Signal</keyword>
<feature type="chain" id="PRO_5046930652" evidence="2">
    <location>
        <begin position="25"/>
        <end position="281"/>
    </location>
</feature>
<dbReference type="RefSeq" id="WP_344725867.1">
    <property type="nucleotide sequence ID" value="NZ_BAABBI010000001.1"/>
</dbReference>
<evidence type="ECO:0000256" key="1">
    <source>
        <dbReference type="SAM" id="Coils"/>
    </source>
</evidence>
<accession>A0ABP7GW16</accession>
<sequence length="281" mass="32066">MTSIMVKKMFLLCSLFVCTTIVLAQDNLNAYKYVIVPSMYDFQRETDQYQLNSLSKFLFEKYGFISVLDSETYPEEIANNACLALRADVLKDPGMFKTKLKIQLKNCKNEVVYVSKVGESREKQFKVAYNKALRDAFSSLSMLNHKFDSSQAIVNTSPQVAQTDTSSKEEIKRLQEEIKTLKREKQVEVVNKAPKAEISKPKEVKSKSVNFTAKLKSDGVFNYDLIDENNQIAYTILFSGKQDVYMVKDANAIIYKMNGNWVIATSKHDNSLEVKAIKITF</sequence>
<name>A0ABP7GW16_9FLAO</name>
<feature type="signal peptide" evidence="2">
    <location>
        <begin position="1"/>
        <end position="24"/>
    </location>
</feature>
<gene>
    <name evidence="3" type="ORF">GCM10022271_00590</name>
</gene>
<evidence type="ECO:0000313" key="3">
    <source>
        <dbReference type="EMBL" id="GAA3772402.1"/>
    </source>
</evidence>
<dbReference type="EMBL" id="BAABBI010000001">
    <property type="protein sequence ID" value="GAA3772402.1"/>
    <property type="molecule type" value="Genomic_DNA"/>
</dbReference>